<organism evidence="1 2">
    <name type="scientific">Oxalobacter paraformigenes</name>
    <dbReference type="NCBI Taxonomy" id="556268"/>
    <lineage>
        <taxon>Bacteria</taxon>
        <taxon>Pseudomonadati</taxon>
        <taxon>Pseudomonadota</taxon>
        <taxon>Betaproteobacteria</taxon>
        <taxon>Burkholderiales</taxon>
        <taxon>Oxalobacteraceae</taxon>
        <taxon>Oxalobacter</taxon>
    </lineage>
</organism>
<evidence type="ECO:0000313" key="2">
    <source>
        <dbReference type="Proteomes" id="UP000003973"/>
    </source>
</evidence>
<dbReference type="Proteomes" id="UP000003973">
    <property type="component" value="Unassembled WGS sequence"/>
</dbReference>
<protein>
    <submittedName>
        <fullName evidence="1">Uncharacterized protein</fullName>
    </submittedName>
</protein>
<comment type="caution">
    <text evidence="1">The sequence shown here is derived from an EMBL/GenBank/DDBJ whole genome shotgun (WGS) entry which is preliminary data.</text>
</comment>
<dbReference type="eggNOG" id="ENOG5033JSZ">
    <property type="taxonomic scope" value="Bacteria"/>
</dbReference>
<name>C3X383_9BURK</name>
<dbReference type="RefSeq" id="WP_005876825.1">
    <property type="nucleotide sequence ID" value="NZ_CABMNL010000001.1"/>
</dbReference>
<gene>
    <name evidence="1" type="ORF">OFAG_00822</name>
</gene>
<dbReference type="EMBL" id="ACDP02000023">
    <property type="protein sequence ID" value="EEO27669.1"/>
    <property type="molecule type" value="Genomic_DNA"/>
</dbReference>
<evidence type="ECO:0000313" key="1">
    <source>
        <dbReference type="EMBL" id="EEO27669.1"/>
    </source>
</evidence>
<dbReference type="HOGENOM" id="CLU_123926_0_0_4"/>
<proteinExistence type="predicted"/>
<accession>C3X383</accession>
<keyword evidence="2" id="KW-1185">Reference proteome</keyword>
<reference evidence="1" key="1">
    <citation type="submission" date="2011-10" db="EMBL/GenBank/DDBJ databases">
        <title>The Genome Sequence of Oxalobacter formigenes HOxBLS.</title>
        <authorList>
            <consortium name="The Broad Institute Genome Sequencing Platform"/>
            <person name="Earl A."/>
            <person name="Ward D."/>
            <person name="Feldgarden M."/>
            <person name="Gevers D."/>
            <person name="Allison M.J."/>
            <person name="Humphrey S."/>
            <person name="Young S.K."/>
            <person name="Zeng Q."/>
            <person name="Gargeya S."/>
            <person name="Fitzgerald M."/>
            <person name="Haas B."/>
            <person name="Abouelleil A."/>
            <person name="Alvarado L."/>
            <person name="Arachchi H.M."/>
            <person name="Berlin A."/>
            <person name="Brown A."/>
            <person name="Chapman S.B."/>
            <person name="Chen Z."/>
            <person name="Dunbar C."/>
            <person name="Freedman E."/>
            <person name="Gearin G."/>
            <person name="Goldberg J."/>
            <person name="Griggs A."/>
            <person name="Gujja S."/>
            <person name="Heiman D."/>
            <person name="Howarth C."/>
            <person name="Larson L."/>
            <person name="Lui A."/>
            <person name="MacDonald P.J.P."/>
            <person name="Montmayeur A."/>
            <person name="Murphy C."/>
            <person name="Neiman D."/>
            <person name="Pearson M."/>
            <person name="Priest M."/>
            <person name="Roberts A."/>
            <person name="Saif S."/>
            <person name="Shea T."/>
            <person name="Shenoy N."/>
            <person name="Sisk P."/>
            <person name="Stolte C."/>
            <person name="Sykes S."/>
            <person name="Wortman J."/>
            <person name="Nusbaum C."/>
            <person name="Birren B."/>
        </authorList>
    </citation>
    <scope>NUCLEOTIDE SEQUENCE [LARGE SCALE GENOMIC DNA]</scope>
    <source>
        <strain evidence="1">HOxBLS</strain>
    </source>
</reference>
<dbReference type="AlphaFoldDB" id="C3X383"/>
<sequence>MAKLTLEQWQEIRAKREAGAKFQELAREYNVTHQAIQKRAKAENWGDGSDVEDVIRRKVAEKVARIRRTENPEKKAEAIDAEAERKAAVISRHREEWGKVTDVIEATVQSLEKKDNRTASGLVKLAKTMAEATKIQQEGERKAWGLDIVIDPASLRKMTDAQLEALASGKTIL</sequence>